<keyword evidence="6 8" id="KW-0676">Redox-active center</keyword>
<keyword evidence="3 8" id="KW-0049">Antioxidant</keyword>
<dbReference type="SUPFAM" id="SSF52833">
    <property type="entry name" value="Thioredoxin-like"/>
    <property type="match status" value="1"/>
</dbReference>
<dbReference type="PROSITE" id="PS51352">
    <property type="entry name" value="THIOREDOXIN_2"/>
    <property type="match status" value="1"/>
</dbReference>
<dbReference type="PANTHER" id="PTHR43110:SF1">
    <property type="entry name" value="THIOL PEROXIDASE"/>
    <property type="match status" value="1"/>
</dbReference>
<dbReference type="InterPro" id="IPR018219">
    <property type="entry name" value="Tpx_CS"/>
</dbReference>
<comment type="caution">
    <text evidence="10">The sequence shown here is derived from an EMBL/GenBank/DDBJ whole genome shotgun (WGS) entry which is preliminary data.</text>
</comment>
<reference evidence="10 11" key="1">
    <citation type="submission" date="2014-09" db="EMBL/GenBank/DDBJ databases">
        <title>Whole genome shotgun sequence of Escherichia vulneris NBRC 102420.</title>
        <authorList>
            <person name="Yoshida Y."/>
            <person name="Hosoyama A."/>
            <person name="Tsuchikane K."/>
            <person name="Ohji S."/>
            <person name="Ichikawa N."/>
            <person name="Kimura A."/>
            <person name="Yamazoe A."/>
            <person name="Ezaki T."/>
            <person name="Fujita N."/>
        </authorList>
    </citation>
    <scope>NUCLEOTIDE SEQUENCE [LARGE SCALE GENOMIC DNA]</scope>
    <source>
        <strain evidence="10 11">NBRC 102420</strain>
    </source>
</reference>
<dbReference type="InterPro" id="IPR002065">
    <property type="entry name" value="TPX"/>
</dbReference>
<dbReference type="GO" id="GO:0008379">
    <property type="term" value="F:thioredoxin peroxidase activity"/>
    <property type="evidence" value="ECO:0007669"/>
    <property type="project" value="UniProtKB-UniRule"/>
</dbReference>
<evidence type="ECO:0000256" key="7">
    <source>
        <dbReference type="ARBA" id="ARBA00049091"/>
    </source>
</evidence>
<dbReference type="InterPro" id="IPR013740">
    <property type="entry name" value="Redoxin"/>
</dbReference>
<dbReference type="Gene3D" id="3.40.30.10">
    <property type="entry name" value="Glutaredoxin"/>
    <property type="match status" value="1"/>
</dbReference>
<comment type="subunit">
    <text evidence="1 8">Homodimer.</text>
</comment>
<comment type="catalytic activity">
    <reaction evidence="7 8">
        <text>a hydroperoxide + [thioredoxin]-dithiol = an alcohol + [thioredoxin]-disulfide + H2O</text>
        <dbReference type="Rhea" id="RHEA:62620"/>
        <dbReference type="Rhea" id="RHEA-COMP:10698"/>
        <dbReference type="Rhea" id="RHEA-COMP:10700"/>
        <dbReference type="ChEBI" id="CHEBI:15377"/>
        <dbReference type="ChEBI" id="CHEBI:29950"/>
        <dbReference type="ChEBI" id="CHEBI:30879"/>
        <dbReference type="ChEBI" id="CHEBI:35924"/>
        <dbReference type="ChEBI" id="CHEBI:50058"/>
        <dbReference type="EC" id="1.11.1.24"/>
    </reaction>
</comment>
<dbReference type="OrthoDB" id="9781543at2"/>
<evidence type="ECO:0000256" key="2">
    <source>
        <dbReference type="ARBA" id="ARBA00022559"/>
    </source>
</evidence>
<keyword evidence="11" id="KW-1185">Reference proteome</keyword>
<evidence type="ECO:0000256" key="4">
    <source>
        <dbReference type="ARBA" id="ARBA00023002"/>
    </source>
</evidence>
<dbReference type="HAMAP" id="MF_00269">
    <property type="entry name" value="Tpx"/>
    <property type="match status" value="1"/>
</dbReference>
<comment type="miscellaneous">
    <text evidence="8">The active site is a conserved redox-active cysteine residue, the peroxidatic cysteine (C(P)), which makes the nucleophilic attack on the peroxide substrate. The peroxide oxidizes the C(P)-SH to cysteine sulfenic acid (C(P)-SOH), which then reacts with another cysteine residue, the resolving cysteine (C(R)), to form a disulfide bridge. The disulfide is subsequently reduced by an appropriate electron donor to complete the catalytic cycle. In this atypical 2-Cys peroxiredoxin, C(R) is present in the same subunit to form an intramolecular disulfide. The disulfide is subsequently reduced by thioredoxin.</text>
</comment>
<organism evidence="10 11">
    <name type="scientific">Pseudescherichia vulneris NBRC 102420</name>
    <dbReference type="NCBI Taxonomy" id="1115515"/>
    <lineage>
        <taxon>Bacteria</taxon>
        <taxon>Pseudomonadati</taxon>
        <taxon>Pseudomonadota</taxon>
        <taxon>Gammaproteobacteria</taxon>
        <taxon>Enterobacterales</taxon>
        <taxon>Enterobacteriaceae</taxon>
        <taxon>Pseudescherichia</taxon>
    </lineage>
</organism>
<keyword evidence="2 8" id="KW-0575">Peroxidase</keyword>
<name>A0A090VX63_PSEVU</name>
<dbReference type="FunFam" id="3.40.30.10:FF:000056">
    <property type="entry name" value="Thiol peroxidase"/>
    <property type="match status" value="1"/>
</dbReference>
<dbReference type="PANTHER" id="PTHR43110">
    <property type="entry name" value="THIOL PEROXIDASE"/>
    <property type="match status" value="1"/>
</dbReference>
<proteinExistence type="inferred from homology"/>
<evidence type="ECO:0000256" key="8">
    <source>
        <dbReference type="HAMAP-Rule" id="MF_00269"/>
    </source>
</evidence>
<gene>
    <name evidence="8 10" type="primary">tpx</name>
    <name evidence="10" type="ORF">EV102420_23_00400</name>
</gene>
<comment type="similarity">
    <text evidence="8">Belongs to the peroxiredoxin family. Tpx subfamily.</text>
</comment>
<feature type="domain" description="Thioredoxin" evidence="9">
    <location>
        <begin position="19"/>
        <end position="168"/>
    </location>
</feature>
<dbReference type="EC" id="1.11.1.24" evidence="8"/>
<sequence>MSQTVHFQGNPVAVAGTIPAVGSKAHPFTLVAKDLTDVTLAQFAGKRKVLNVFPSIDTGVCAASVRKFNQLATEMKDTVVLCISADLPFAQSRFCGAEGLSNVITLSTLRNADFLENYGVGIADGALKGLAARAVVVIDENDTVVFSELVNEITNEPDYEAALQALAQ</sequence>
<dbReference type="InterPro" id="IPR013766">
    <property type="entry name" value="Thioredoxin_domain"/>
</dbReference>
<keyword evidence="4 8" id="KW-0560">Oxidoreductase</keyword>
<dbReference type="EMBL" id="BBMZ01000023">
    <property type="protein sequence ID" value="GAL59817.1"/>
    <property type="molecule type" value="Genomic_DNA"/>
</dbReference>
<evidence type="ECO:0000256" key="6">
    <source>
        <dbReference type="ARBA" id="ARBA00023284"/>
    </source>
</evidence>
<keyword evidence="5 8" id="KW-1015">Disulfide bond</keyword>
<evidence type="ECO:0000256" key="5">
    <source>
        <dbReference type="ARBA" id="ARBA00023157"/>
    </source>
</evidence>
<dbReference type="CDD" id="cd03014">
    <property type="entry name" value="PRX_Atyp2cys"/>
    <property type="match status" value="1"/>
</dbReference>
<evidence type="ECO:0000313" key="10">
    <source>
        <dbReference type="EMBL" id="GAL59817.1"/>
    </source>
</evidence>
<evidence type="ECO:0000256" key="1">
    <source>
        <dbReference type="ARBA" id="ARBA00011738"/>
    </source>
</evidence>
<accession>A0A090VX63</accession>
<dbReference type="GO" id="GO:0034599">
    <property type="term" value="P:cellular response to oxidative stress"/>
    <property type="evidence" value="ECO:0007669"/>
    <property type="project" value="UniProtKB-ARBA"/>
</dbReference>
<feature type="active site" description="Cysteine sulfenic acid (-SOH) intermediate" evidence="8">
    <location>
        <position position="61"/>
    </location>
</feature>
<dbReference type="InterPro" id="IPR050455">
    <property type="entry name" value="Tpx_Peroxidase_subfamily"/>
</dbReference>
<dbReference type="Pfam" id="PF08534">
    <property type="entry name" value="Redoxin"/>
    <property type="match status" value="1"/>
</dbReference>
<comment type="function">
    <text evidence="8">Thiol-specific peroxidase that catalyzes the reduction of hydrogen peroxide and organic hydroperoxides to water and alcohols, respectively. Plays a role in cell protection against oxidative stress by detoxifying peroxides.</text>
</comment>
<evidence type="ECO:0000259" key="9">
    <source>
        <dbReference type="PROSITE" id="PS51352"/>
    </source>
</evidence>
<dbReference type="NCBIfam" id="NF001808">
    <property type="entry name" value="PRK00522.1"/>
    <property type="match status" value="1"/>
</dbReference>
<dbReference type="InterPro" id="IPR036249">
    <property type="entry name" value="Thioredoxin-like_sf"/>
</dbReference>
<dbReference type="eggNOG" id="COG2077">
    <property type="taxonomic scope" value="Bacteria"/>
</dbReference>
<feature type="disulfide bond" description="Redox-active" evidence="8">
    <location>
        <begin position="61"/>
        <end position="95"/>
    </location>
</feature>
<dbReference type="STRING" id="1115515.EV102420_23_00400"/>
<evidence type="ECO:0000256" key="3">
    <source>
        <dbReference type="ARBA" id="ARBA00022862"/>
    </source>
</evidence>
<evidence type="ECO:0000313" key="11">
    <source>
        <dbReference type="Proteomes" id="UP000029462"/>
    </source>
</evidence>
<dbReference type="AlphaFoldDB" id="A0A090VX63"/>
<dbReference type="Proteomes" id="UP000029462">
    <property type="component" value="Unassembled WGS sequence"/>
</dbReference>
<dbReference type="RefSeq" id="WP_042394240.1">
    <property type="nucleotide sequence ID" value="NZ_BBMZ01000023.1"/>
</dbReference>
<dbReference type="PROSITE" id="PS01265">
    <property type="entry name" value="TPX"/>
    <property type="match status" value="1"/>
</dbReference>
<protein>
    <recommendedName>
        <fullName evidence="8">Thiol peroxidase</fullName>
        <shortName evidence="8">Tpx</shortName>
        <ecNumber evidence="8">1.11.1.24</ecNumber>
    </recommendedName>
    <alternativeName>
        <fullName evidence="8">Peroxiredoxin tpx</fullName>
        <shortName evidence="8">Prx</shortName>
    </alternativeName>
    <alternativeName>
        <fullName evidence="8">Thioredoxin peroxidase</fullName>
    </alternativeName>
    <alternativeName>
        <fullName evidence="8">Thioredoxin-dependent peroxiredoxin</fullName>
    </alternativeName>
</protein>